<accession>A0A432Z3H6</accession>
<comment type="caution">
    <text evidence="5">The sequence shown here is derived from an EMBL/GenBank/DDBJ whole genome shotgun (WGS) entry which is preliminary data.</text>
</comment>
<reference evidence="6" key="1">
    <citation type="journal article" date="2018" name="Front. Microbiol.">
        <title>Genome-Based Analysis Reveals the Taxonomy and Diversity of the Family Idiomarinaceae.</title>
        <authorList>
            <person name="Liu Y."/>
            <person name="Lai Q."/>
            <person name="Shao Z."/>
        </authorList>
    </citation>
    <scope>NUCLEOTIDE SEQUENCE [LARGE SCALE GENOMIC DNA]</scope>
    <source>
        <strain evidence="6">c121</strain>
    </source>
</reference>
<evidence type="ECO:0000256" key="3">
    <source>
        <dbReference type="ARBA" id="ARBA00023125"/>
    </source>
</evidence>
<name>A0A432Z3H6_9GAMM</name>
<comment type="subunit">
    <text evidence="4">Homodimer. Interacts with PriA and DnaT. Component of the replication restart primosome. Primosome assembly occurs via a 'hand-off' mechanism. PriA binds to replication forks, subsequently PriB then DnaT bind; DnaT then displaces ssDNA to generate the helicase loading substrate.</text>
</comment>
<dbReference type="RefSeq" id="WP_126775179.1">
    <property type="nucleotide sequence ID" value="NZ_PIQE01000002.1"/>
</dbReference>
<dbReference type="STRING" id="1122124.GCA_000423165_01665"/>
<keyword evidence="2 4" id="KW-0235">DNA replication</keyword>
<dbReference type="SUPFAM" id="SSF50249">
    <property type="entry name" value="Nucleic acid-binding proteins"/>
    <property type="match status" value="1"/>
</dbReference>
<sequence length="102" mass="11363">MELSNQFVLGGSICFPPKLTRSPAGVSHLRFALEHRSLQHEAGLQRRSYVRIQVVMSGDDAPQWANELNVGMQVQVSGFLNRIEDKNGVAKLVIHAQQLVKI</sequence>
<comment type="similarity">
    <text evidence="4">Belongs to the PriB family.</text>
</comment>
<protein>
    <recommendedName>
        <fullName evidence="4">Replication restart protein PriB</fullName>
    </recommendedName>
</protein>
<keyword evidence="1 4" id="KW-0639">Primosome</keyword>
<dbReference type="InterPro" id="IPR023646">
    <property type="entry name" value="Prisomal_replication_PriB"/>
</dbReference>
<keyword evidence="6" id="KW-1185">Reference proteome</keyword>
<evidence type="ECO:0000313" key="5">
    <source>
        <dbReference type="EMBL" id="RUO72383.1"/>
    </source>
</evidence>
<dbReference type="GO" id="GO:1990077">
    <property type="term" value="C:primosome complex"/>
    <property type="evidence" value="ECO:0007669"/>
    <property type="project" value="UniProtKB-UniRule"/>
</dbReference>
<dbReference type="HAMAP" id="MF_00720">
    <property type="entry name" value="PriB"/>
    <property type="match status" value="1"/>
</dbReference>
<evidence type="ECO:0000256" key="2">
    <source>
        <dbReference type="ARBA" id="ARBA00022705"/>
    </source>
</evidence>
<dbReference type="PROSITE" id="PS50935">
    <property type="entry name" value="SSB"/>
    <property type="match status" value="1"/>
</dbReference>
<dbReference type="Gene3D" id="2.40.50.140">
    <property type="entry name" value="Nucleic acid-binding proteins"/>
    <property type="match status" value="1"/>
</dbReference>
<dbReference type="GO" id="GO:0006269">
    <property type="term" value="P:DNA replication, synthesis of primer"/>
    <property type="evidence" value="ECO:0007669"/>
    <property type="project" value="UniProtKB-KW"/>
</dbReference>
<dbReference type="InterPro" id="IPR012340">
    <property type="entry name" value="NA-bd_OB-fold"/>
</dbReference>
<comment type="function">
    <text evidence="4">Involved in the restart of stalled replication forks, which reloads the replicative helicase on sites other than the origin of replication; the PriA-PriB pathway is the major replication restart pathway. During primosome assembly it facilitates complex formation between PriA and DnaT on DNA; stabilizes PriA on DNA. Stimulates the DNA unwinding activity of PriA helicase.</text>
</comment>
<dbReference type="EMBL" id="PIQE01000002">
    <property type="protein sequence ID" value="RUO72383.1"/>
    <property type="molecule type" value="Genomic_DNA"/>
</dbReference>
<evidence type="ECO:0000313" key="6">
    <source>
        <dbReference type="Proteomes" id="UP000287022"/>
    </source>
</evidence>
<dbReference type="Pfam" id="PF22657">
    <property type="entry name" value="SSB_1"/>
    <property type="match status" value="1"/>
</dbReference>
<dbReference type="InterPro" id="IPR000424">
    <property type="entry name" value="Primosome_PriB/ssb"/>
</dbReference>
<dbReference type="PIRSF" id="PIRSF003135">
    <property type="entry name" value="Primosomal_n"/>
    <property type="match status" value="1"/>
</dbReference>
<evidence type="ECO:0000256" key="1">
    <source>
        <dbReference type="ARBA" id="ARBA00022515"/>
    </source>
</evidence>
<dbReference type="GO" id="GO:0003697">
    <property type="term" value="F:single-stranded DNA binding"/>
    <property type="evidence" value="ECO:0007669"/>
    <property type="project" value="UniProtKB-UniRule"/>
</dbReference>
<dbReference type="Proteomes" id="UP000287022">
    <property type="component" value="Unassembled WGS sequence"/>
</dbReference>
<keyword evidence="3 4" id="KW-0238">DNA-binding</keyword>
<dbReference type="AlphaFoldDB" id="A0A432Z3H6"/>
<dbReference type="NCBIfam" id="TIGR04418">
    <property type="entry name" value="PriB_gamma"/>
    <property type="match status" value="1"/>
</dbReference>
<evidence type="ECO:0000256" key="4">
    <source>
        <dbReference type="HAMAP-Rule" id="MF_00720"/>
    </source>
</evidence>
<gene>
    <name evidence="4" type="primary">priB</name>
    <name evidence="5" type="ORF">CWI80_07415</name>
</gene>
<organism evidence="5 6">
    <name type="scientific">Pseudidiomarina sediminum</name>
    <dbReference type="NCBI Taxonomy" id="431675"/>
    <lineage>
        <taxon>Bacteria</taxon>
        <taxon>Pseudomonadati</taxon>
        <taxon>Pseudomonadota</taxon>
        <taxon>Gammaproteobacteria</taxon>
        <taxon>Alteromonadales</taxon>
        <taxon>Idiomarinaceae</taxon>
        <taxon>Pseudidiomarina</taxon>
    </lineage>
</organism>
<proteinExistence type="inferred from homology"/>